<sequence length="157" mass="16429">MRARELAVDYPTVTPAGSALDAARLLADERLPGLVVVDDRRRAVAVIPGSQLLRGIVPPHVRDDPALARVYDERHADRLAARLGDRSVGELLEDGRTALPVVGPEATVMEIASVMAGARCPVVAVSDDDEHPAKGALIGAVTAAHLLDRLLAAPGDG</sequence>
<dbReference type="Pfam" id="PF00571">
    <property type="entry name" value="CBS"/>
    <property type="match status" value="2"/>
</dbReference>
<dbReference type="EMBL" id="JAXCEI010000007">
    <property type="protein sequence ID" value="MFA1540648.1"/>
    <property type="molecule type" value="Genomic_DNA"/>
</dbReference>
<evidence type="ECO:0000259" key="1">
    <source>
        <dbReference type="Pfam" id="PF00571"/>
    </source>
</evidence>
<evidence type="ECO:0000313" key="2">
    <source>
        <dbReference type="EMBL" id="MFA1540648.1"/>
    </source>
</evidence>
<dbReference type="SUPFAM" id="SSF54631">
    <property type="entry name" value="CBS-domain pair"/>
    <property type="match status" value="1"/>
</dbReference>
<feature type="domain" description="CBS" evidence="1">
    <location>
        <begin position="96"/>
        <end position="151"/>
    </location>
</feature>
<dbReference type="InterPro" id="IPR046342">
    <property type="entry name" value="CBS_dom_sf"/>
</dbReference>
<reference evidence="2 3" key="1">
    <citation type="submission" date="2023-11" db="EMBL/GenBank/DDBJ databases">
        <title>Actinomadura monticuli sp. nov., isolated from volcanic ash.</title>
        <authorList>
            <person name="Lee S.D."/>
            <person name="Yang H."/>
            <person name="Kim I.S."/>
        </authorList>
    </citation>
    <scope>NUCLEOTIDE SEQUENCE [LARGE SCALE GENOMIC DNA]</scope>
    <source>
        <strain evidence="2 3">DLS-62</strain>
    </source>
</reference>
<protein>
    <submittedName>
        <fullName evidence="2">CBS domain-containing protein</fullName>
    </submittedName>
</protein>
<feature type="domain" description="CBS" evidence="1">
    <location>
        <begin position="9"/>
        <end position="54"/>
    </location>
</feature>
<evidence type="ECO:0000313" key="3">
    <source>
        <dbReference type="Proteomes" id="UP001569963"/>
    </source>
</evidence>
<accession>A0ABV4QBU3</accession>
<dbReference type="Proteomes" id="UP001569963">
    <property type="component" value="Unassembled WGS sequence"/>
</dbReference>
<gene>
    <name evidence="2" type="ORF">SM611_17105</name>
</gene>
<dbReference type="InterPro" id="IPR000644">
    <property type="entry name" value="CBS_dom"/>
</dbReference>
<dbReference type="CDD" id="cd17788">
    <property type="entry name" value="CBS_pair_bac"/>
    <property type="match status" value="1"/>
</dbReference>
<proteinExistence type="predicted"/>
<comment type="caution">
    <text evidence="2">The sequence shown here is derived from an EMBL/GenBank/DDBJ whole genome shotgun (WGS) entry which is preliminary data.</text>
</comment>
<dbReference type="Gene3D" id="3.10.580.10">
    <property type="entry name" value="CBS-domain"/>
    <property type="match status" value="1"/>
</dbReference>
<name>A0ABV4QBU3_9ACTN</name>
<keyword evidence="3" id="KW-1185">Reference proteome</keyword>
<organism evidence="2 3">
    <name type="scientific">Actinomadura monticuli</name>
    <dbReference type="NCBI Taxonomy" id="3097367"/>
    <lineage>
        <taxon>Bacteria</taxon>
        <taxon>Bacillati</taxon>
        <taxon>Actinomycetota</taxon>
        <taxon>Actinomycetes</taxon>
        <taxon>Streptosporangiales</taxon>
        <taxon>Thermomonosporaceae</taxon>
        <taxon>Actinomadura</taxon>
    </lineage>
</organism>
<dbReference type="RefSeq" id="WP_371950559.1">
    <property type="nucleotide sequence ID" value="NZ_JAXCEI010000007.1"/>
</dbReference>